<gene>
    <name evidence="2" type="ORF">HD595_004093</name>
</gene>
<keyword evidence="3" id="KW-1185">Reference proteome</keyword>
<feature type="compositionally biased region" description="Polar residues" evidence="1">
    <location>
        <begin position="15"/>
        <end position="36"/>
    </location>
</feature>
<comment type="caution">
    <text evidence="2">The sequence shown here is derived from an EMBL/GenBank/DDBJ whole genome shotgun (WGS) entry which is preliminary data.</text>
</comment>
<name>A0ABT1K1U0_9ACTN</name>
<sequence>MGAAGFPSASARPTMENNGLTNTMAASPRTSGQLTE</sequence>
<reference evidence="2 3" key="1">
    <citation type="submission" date="2022-06" db="EMBL/GenBank/DDBJ databases">
        <title>Sequencing the genomes of 1000 actinobacteria strains.</title>
        <authorList>
            <person name="Klenk H.-P."/>
        </authorList>
    </citation>
    <scope>NUCLEOTIDE SEQUENCE [LARGE SCALE GENOMIC DNA]</scope>
    <source>
        <strain evidence="2 3">DSM 44170</strain>
    </source>
</reference>
<feature type="region of interest" description="Disordered" evidence="1">
    <location>
        <begin position="1"/>
        <end position="36"/>
    </location>
</feature>
<accession>A0ABT1K1U0</accession>
<evidence type="ECO:0000313" key="3">
    <source>
        <dbReference type="Proteomes" id="UP001320766"/>
    </source>
</evidence>
<evidence type="ECO:0000313" key="2">
    <source>
        <dbReference type="EMBL" id="MCP2347971.1"/>
    </source>
</evidence>
<dbReference type="EMBL" id="JAMZEC010000001">
    <property type="protein sequence ID" value="MCP2347971.1"/>
    <property type="molecule type" value="Genomic_DNA"/>
</dbReference>
<protein>
    <submittedName>
        <fullName evidence="2">Uncharacterized protein</fullName>
    </submittedName>
</protein>
<organism evidence="2 3">
    <name type="scientific">Nonomuraea roseoviolacea subsp. carminata</name>
    <dbReference type="NCBI Taxonomy" id="160689"/>
    <lineage>
        <taxon>Bacteria</taxon>
        <taxon>Bacillati</taxon>
        <taxon>Actinomycetota</taxon>
        <taxon>Actinomycetes</taxon>
        <taxon>Streptosporangiales</taxon>
        <taxon>Streptosporangiaceae</taxon>
        <taxon>Nonomuraea</taxon>
    </lineage>
</organism>
<proteinExistence type="predicted"/>
<evidence type="ECO:0000256" key="1">
    <source>
        <dbReference type="SAM" id="MobiDB-lite"/>
    </source>
</evidence>
<dbReference type="Proteomes" id="UP001320766">
    <property type="component" value="Unassembled WGS sequence"/>
</dbReference>